<dbReference type="SMART" id="SM00248">
    <property type="entry name" value="ANK"/>
    <property type="match status" value="5"/>
</dbReference>
<dbReference type="InterPro" id="IPR056125">
    <property type="entry name" value="DUF7708"/>
</dbReference>
<keyword evidence="1" id="KW-0677">Repeat</keyword>
<dbReference type="PROSITE" id="PS50297">
    <property type="entry name" value="ANK_REP_REGION"/>
    <property type="match status" value="4"/>
</dbReference>
<dbReference type="PROSITE" id="PS50088">
    <property type="entry name" value="ANK_REPEAT"/>
    <property type="match status" value="5"/>
</dbReference>
<dbReference type="Gene3D" id="1.25.40.20">
    <property type="entry name" value="Ankyrin repeat-containing domain"/>
    <property type="match status" value="2"/>
</dbReference>
<accession>A0A3E2H0K4</accession>
<dbReference type="STRING" id="5539.A0A3E2H0K4"/>
<feature type="non-terminal residue" evidence="5">
    <location>
        <position position="1"/>
    </location>
</feature>
<dbReference type="Pfam" id="PF12796">
    <property type="entry name" value="Ank_2"/>
    <property type="match status" value="2"/>
</dbReference>
<feature type="domain" description="Nephrocystin 3-like N-terminal" evidence="4">
    <location>
        <begin position="333"/>
        <end position="505"/>
    </location>
</feature>
<proteinExistence type="predicted"/>
<dbReference type="Proteomes" id="UP000258309">
    <property type="component" value="Unassembled WGS sequence"/>
</dbReference>
<feature type="repeat" description="ANK" evidence="2">
    <location>
        <begin position="844"/>
        <end position="876"/>
    </location>
</feature>
<feature type="repeat" description="ANK" evidence="2">
    <location>
        <begin position="1014"/>
        <end position="1046"/>
    </location>
</feature>
<dbReference type="OMA" id="VYAAMYW"/>
<evidence type="ECO:0000313" key="6">
    <source>
        <dbReference type="Proteomes" id="UP000258309"/>
    </source>
</evidence>
<keyword evidence="6" id="KW-1185">Reference proteome</keyword>
<comment type="caution">
    <text evidence="5">The sequence shown here is derived from an EMBL/GenBank/DDBJ whole genome shotgun (WGS) entry which is preliminary data.</text>
</comment>
<evidence type="ECO:0000259" key="4">
    <source>
        <dbReference type="Pfam" id="PF24883"/>
    </source>
</evidence>
<dbReference type="OrthoDB" id="7464126at2759"/>
<dbReference type="InterPro" id="IPR036770">
    <property type="entry name" value="Ankyrin_rpt-contain_sf"/>
</dbReference>
<dbReference type="Pfam" id="PF00023">
    <property type="entry name" value="Ank"/>
    <property type="match status" value="1"/>
</dbReference>
<reference evidence="5 6" key="1">
    <citation type="submission" date="2018-05" db="EMBL/GenBank/DDBJ databases">
        <title>Draft genome sequence of Scytalidium lignicola DSM 105466, a ubiquitous saprotrophic fungus.</title>
        <authorList>
            <person name="Buettner E."/>
            <person name="Gebauer A.M."/>
            <person name="Hofrichter M."/>
            <person name="Liers C."/>
            <person name="Kellner H."/>
        </authorList>
    </citation>
    <scope>NUCLEOTIDE SEQUENCE [LARGE SCALE GENOMIC DNA]</scope>
    <source>
        <strain evidence="5 6">DSM 105466</strain>
    </source>
</reference>
<dbReference type="SUPFAM" id="SSF48403">
    <property type="entry name" value="Ankyrin repeat"/>
    <property type="match status" value="1"/>
</dbReference>
<dbReference type="PRINTS" id="PR01415">
    <property type="entry name" value="ANKYRIN"/>
</dbReference>
<dbReference type="PANTHER" id="PTHR10039:SF16">
    <property type="entry name" value="GPI INOSITOL-DEACYLASE"/>
    <property type="match status" value="1"/>
</dbReference>
<dbReference type="AlphaFoldDB" id="A0A3E2H0K4"/>
<evidence type="ECO:0000313" key="5">
    <source>
        <dbReference type="EMBL" id="RFU26523.1"/>
    </source>
</evidence>
<dbReference type="PANTHER" id="PTHR10039">
    <property type="entry name" value="AMELOGENIN"/>
    <property type="match status" value="1"/>
</dbReference>
<dbReference type="Gene3D" id="3.40.50.300">
    <property type="entry name" value="P-loop containing nucleotide triphosphate hydrolases"/>
    <property type="match status" value="1"/>
</dbReference>
<feature type="repeat" description="ANK" evidence="2">
    <location>
        <begin position="877"/>
        <end position="909"/>
    </location>
</feature>
<keyword evidence="2" id="KW-0040">ANK repeat</keyword>
<evidence type="ECO:0000256" key="1">
    <source>
        <dbReference type="ARBA" id="ARBA00022737"/>
    </source>
</evidence>
<protein>
    <submittedName>
        <fullName evidence="5">Uncharacterized protein</fullName>
    </submittedName>
</protein>
<feature type="repeat" description="ANK" evidence="2">
    <location>
        <begin position="948"/>
        <end position="980"/>
    </location>
</feature>
<feature type="non-terminal residue" evidence="5">
    <location>
        <position position="1144"/>
    </location>
</feature>
<gene>
    <name evidence="5" type="ORF">B7463_g9825</name>
</gene>
<dbReference type="InterPro" id="IPR027417">
    <property type="entry name" value="P-loop_NTPase"/>
</dbReference>
<sequence>MTTNIGMQWTAGSEAAVLRNREDLWSQAALSLKEQDRVLVNFLQGSKLDIVKDVLALAEERRAECLKKRWKLKHNGKVIILRDVFEKLIKWINSFMMIGDVAIQFDPGHAALPWAGVRFLLQWTINDSQIFGTMIEGLEITANLIARYSLFETLYLQSNSSATDRLKHSLVSVYASILTFLGRALHFYDQNTAIRFVKSLVKISDTVVEQSLEDMRKRQSEVERDAQLVVIELEQKTSHTVGEVNRNTEEIITTMSEIKTHLHEAADAHTAQLQSLYSIMDSLMEPIFRIGARGAFDYQDGLEKMERLKALEWLSLLPYPQNHDNARTGRLVGSGQWMLQKSQFKEWCNSSYSSILWLHGIPGSGKTKLASIVIDELLQRAPAGSGSGFAYFYCARDPAEPNRANPLEILRCIARQLSSPSPATSVQQATLVKYKEELDKGFALRRLNFNDTLSLILELTNENAATIVIDALDECDPESRHELFKAIGKITQRSSNIVKVFVTSRDDGDIVCHLEGSPNIYIDSQDNAKDINRFIAVEIEKAIDENKLLHGNVSDNLKNLIINTLQDGAQGMFRWVSLQLQNLCNPYRMKLESDIRAEIGRLPKTLFELYTAIYDQIEHSGENSRRIGRKALTWVFAANSFISTKELICLITVDEHGSSYELSVQSILDLTCNLLVLDPNIDTFRFAHLSVREYLEGIFDTDSVHVEIAQKCLEHLCVRYPKLPAFHTWSLHNYAHLNWGYHCSQISSEIRFNTIFSLLSSFLFDNFPNDPHESKQFTRWRNSRLSVHPERKFYMVAREPFATVCECGFSEIIRALRPATTRKMSEELRFVEPIKSFEGEYIFRGMNGLHISSFFNQIETIEVLLEHGVQIESKTLKGKTPLHIAAERGNVEAIKLLLSHGANPHATTITQRQERPITHGLAGKLVRPASSLGFRNVSGGYESVLEEDSEAALHYASYSGSKEAVKLLLDCGAEVDVRSSQGATPLHKALEGGREEIVQILLNAGADANSPILYGRTPLHFAAGLGQIHVASYLLKHGADPKLRDVFGNRLFEVALRYGYNSIAEMLKPEDEQEITLDDAQNWLLDFKADESNLDDSSEYISQTLREWKELPVRNKMLQDIAARKERERRFGHLTSHFFAPQAS</sequence>
<feature type="repeat" description="ANK" evidence="2">
    <location>
        <begin position="981"/>
        <end position="1009"/>
    </location>
</feature>
<organism evidence="5 6">
    <name type="scientific">Scytalidium lignicola</name>
    <name type="common">Hyphomycete</name>
    <dbReference type="NCBI Taxonomy" id="5539"/>
    <lineage>
        <taxon>Eukaryota</taxon>
        <taxon>Fungi</taxon>
        <taxon>Dikarya</taxon>
        <taxon>Ascomycota</taxon>
        <taxon>Pezizomycotina</taxon>
        <taxon>Leotiomycetes</taxon>
        <taxon>Leotiomycetes incertae sedis</taxon>
        <taxon>Scytalidium</taxon>
    </lineage>
</organism>
<evidence type="ECO:0000259" key="3">
    <source>
        <dbReference type="Pfam" id="PF24809"/>
    </source>
</evidence>
<dbReference type="Pfam" id="PF24809">
    <property type="entry name" value="DUF7708"/>
    <property type="match status" value="1"/>
</dbReference>
<dbReference type="SUPFAM" id="SSF52540">
    <property type="entry name" value="P-loop containing nucleoside triphosphate hydrolases"/>
    <property type="match status" value="1"/>
</dbReference>
<dbReference type="Pfam" id="PF24883">
    <property type="entry name" value="NPHP3_N"/>
    <property type="match status" value="1"/>
</dbReference>
<evidence type="ECO:0000256" key="2">
    <source>
        <dbReference type="PROSITE-ProRule" id="PRU00023"/>
    </source>
</evidence>
<dbReference type="InterPro" id="IPR002110">
    <property type="entry name" value="Ankyrin_rpt"/>
</dbReference>
<feature type="domain" description="DUF7708" evidence="3">
    <location>
        <begin position="85"/>
        <end position="227"/>
    </location>
</feature>
<dbReference type="InterPro" id="IPR056884">
    <property type="entry name" value="NPHP3-like_N"/>
</dbReference>
<dbReference type="EMBL" id="NCSJ02000257">
    <property type="protein sequence ID" value="RFU26523.1"/>
    <property type="molecule type" value="Genomic_DNA"/>
</dbReference>
<name>A0A3E2H0K4_SCYLI</name>